<dbReference type="SUPFAM" id="SSF69279">
    <property type="entry name" value="Phage tail proteins"/>
    <property type="match status" value="2"/>
</dbReference>
<reference evidence="4 5" key="1">
    <citation type="submission" date="2022-06" db="EMBL/GenBank/DDBJ databases">
        <title>Dyella sp. Sa strain:Sa Genome sequencing.</title>
        <authorList>
            <person name="Park S."/>
        </authorList>
    </citation>
    <scope>NUCLEOTIDE SEQUENCE [LARGE SCALE GENOMIC DNA]</scope>
    <source>
        <strain evidence="4 5">Sa</strain>
    </source>
</reference>
<dbReference type="Gene3D" id="3.55.50.10">
    <property type="entry name" value="Baseplate protein-like domains"/>
    <property type="match status" value="1"/>
</dbReference>
<evidence type="ECO:0000259" key="1">
    <source>
        <dbReference type="Pfam" id="PF21683"/>
    </source>
</evidence>
<dbReference type="PIRSF" id="PIRSF004440">
    <property type="entry name" value="GpP"/>
    <property type="match status" value="1"/>
</dbReference>
<evidence type="ECO:0000259" key="3">
    <source>
        <dbReference type="Pfam" id="PF22255"/>
    </source>
</evidence>
<feature type="domain" description="Baseplate hub protein gp44/GpP-like C-terminal" evidence="2">
    <location>
        <begin position="255"/>
        <end position="339"/>
    </location>
</feature>
<feature type="domain" description="Baseplate hub protein gp44/GpP-like second" evidence="3">
    <location>
        <begin position="93"/>
        <end position="175"/>
    </location>
</feature>
<dbReference type="Pfam" id="PF22255">
    <property type="entry name" value="Gp44-like_2nd"/>
    <property type="match status" value="1"/>
</dbReference>
<protein>
    <recommendedName>
        <fullName evidence="6">Prophage tail gpP-like protein</fullName>
    </recommendedName>
</protein>
<comment type="caution">
    <text evidence="4">The sequence shown here is derived from an EMBL/GenBank/DDBJ whole genome shotgun (WGS) entry which is preliminary data.</text>
</comment>
<dbReference type="InterPro" id="IPR026276">
    <property type="entry name" value="Baseplate_GpP"/>
</dbReference>
<sequence>MATDDLTLTVNGQAISGWTDIRVTRGVERLPSDFSIGMTELYPGELAHVIVRPGDYCTVALGNDLVIAGYVDRFIPGISAGRHNIRAVGRSKCSDLVDCAAEWEGGQISGSSALGIAQKLAAVYGIGVECSVSGLPVIPQFNLMLGESAFEVIERICRYSALLAYDLPNGNLQLAQLGTVRAASGFIEGENVQDASIEFSADQRYSTYQAFLQSVDVLTDLGDSGNLLYTVTDPNVTRHRGLILIAEAGGGGNEIAKKRAIWEMARRAGRSCMVRVRCDSWRDSTGKLWAPNTVAPVILPSLKLASPDFVIGEVTFLRSNDAGTVADLVLMPPDAFRPEPILLQPVFGDIPAVTP</sequence>
<dbReference type="RefSeq" id="WP_253568855.1">
    <property type="nucleotide sequence ID" value="NZ_JAMZEK010000004.1"/>
</dbReference>
<dbReference type="Gene3D" id="3.30.1920.10">
    <property type="entry name" value="Baseplate protein-like domains - 2 layer sandwich fold"/>
    <property type="match status" value="1"/>
</dbReference>
<name>A0ABT1FF97_9GAMM</name>
<accession>A0ABT1FF97</accession>
<dbReference type="EMBL" id="JAMZEK010000004">
    <property type="protein sequence ID" value="MCP1376050.1"/>
    <property type="molecule type" value="Genomic_DNA"/>
</dbReference>
<proteinExistence type="predicted"/>
<keyword evidence="5" id="KW-1185">Reference proteome</keyword>
<dbReference type="InterPro" id="IPR049354">
    <property type="entry name" value="GpP-like_N"/>
</dbReference>
<dbReference type="Gene3D" id="2.30.300.10">
    <property type="entry name" value="Baseplate protein-like domain - beta roll fold"/>
    <property type="match status" value="1"/>
</dbReference>
<gene>
    <name evidence="4" type="ORF">NC595_18535</name>
</gene>
<dbReference type="InterPro" id="IPR053982">
    <property type="entry name" value="Gp44/GpP-like_C"/>
</dbReference>
<dbReference type="InterPro" id="IPR053981">
    <property type="entry name" value="Gp44/GpP-like_2nd"/>
</dbReference>
<organism evidence="4 5">
    <name type="scientific">Dyella lutea</name>
    <dbReference type="NCBI Taxonomy" id="2950441"/>
    <lineage>
        <taxon>Bacteria</taxon>
        <taxon>Pseudomonadati</taxon>
        <taxon>Pseudomonadota</taxon>
        <taxon>Gammaproteobacteria</taxon>
        <taxon>Lysobacterales</taxon>
        <taxon>Rhodanobacteraceae</taxon>
        <taxon>Dyella</taxon>
    </lineage>
</organism>
<feature type="domain" description="Baseplate hub protein gp44-like N-terminal" evidence="1">
    <location>
        <begin position="6"/>
        <end position="91"/>
    </location>
</feature>
<dbReference type="Pfam" id="PF21929">
    <property type="entry name" value="GpP_4th"/>
    <property type="match status" value="1"/>
</dbReference>
<evidence type="ECO:0000313" key="4">
    <source>
        <dbReference type="EMBL" id="MCP1376050.1"/>
    </source>
</evidence>
<evidence type="ECO:0008006" key="6">
    <source>
        <dbReference type="Google" id="ProtNLM"/>
    </source>
</evidence>
<dbReference type="Proteomes" id="UP001204615">
    <property type="component" value="Unassembled WGS sequence"/>
</dbReference>
<evidence type="ECO:0000313" key="5">
    <source>
        <dbReference type="Proteomes" id="UP001204615"/>
    </source>
</evidence>
<dbReference type="InterPro" id="IPR023399">
    <property type="entry name" value="Baseplate-like_2-layer_sand"/>
</dbReference>
<dbReference type="Pfam" id="PF21683">
    <property type="entry name" value="GpP-like_1st"/>
    <property type="match status" value="1"/>
</dbReference>
<evidence type="ECO:0000259" key="2">
    <source>
        <dbReference type="Pfam" id="PF21929"/>
    </source>
</evidence>